<dbReference type="Proteomes" id="UP000076512">
    <property type="component" value="Unassembled WGS sequence"/>
</dbReference>
<accession>A0A161Z1Z5</accession>
<protein>
    <submittedName>
        <fullName evidence="2">Uncharacterized protein</fullName>
    </submittedName>
</protein>
<evidence type="ECO:0000313" key="3">
    <source>
        <dbReference type="Proteomes" id="UP000076512"/>
    </source>
</evidence>
<reference evidence="2 3" key="1">
    <citation type="submission" date="2016-04" db="EMBL/GenBank/DDBJ databases">
        <authorList>
            <person name="Evans L.H."/>
            <person name="Alamgir A."/>
            <person name="Owens N."/>
            <person name="Weber N.D."/>
            <person name="Virtaneva K."/>
            <person name="Barbian K."/>
            <person name="Babar A."/>
            <person name="Rosenke K."/>
        </authorList>
    </citation>
    <scope>NUCLEOTIDE SEQUENCE [LARGE SCALE GENOMIC DNA]</scope>
    <source>
        <strain evidence="2 3">IFM 0406</strain>
    </source>
</reference>
<keyword evidence="3" id="KW-1185">Reference proteome</keyword>
<evidence type="ECO:0000313" key="2">
    <source>
        <dbReference type="EMBL" id="KZM72334.1"/>
    </source>
</evidence>
<proteinExistence type="predicted"/>
<feature type="transmembrane region" description="Helical" evidence="1">
    <location>
        <begin position="6"/>
        <end position="26"/>
    </location>
</feature>
<keyword evidence="1" id="KW-0472">Membrane</keyword>
<dbReference type="STRING" id="455432.AWN90_36015"/>
<name>A0A161Z1Z5_9NOCA</name>
<keyword evidence="1" id="KW-0812">Transmembrane</keyword>
<comment type="caution">
    <text evidence="2">The sequence shown here is derived from an EMBL/GenBank/DDBJ whole genome shotgun (WGS) entry which is preliminary data.</text>
</comment>
<dbReference type="EMBL" id="LWGR01000008">
    <property type="protein sequence ID" value="KZM72334.1"/>
    <property type="molecule type" value="Genomic_DNA"/>
</dbReference>
<dbReference type="AlphaFoldDB" id="A0A161Z1Z5"/>
<gene>
    <name evidence="2" type="ORF">AWN90_36015</name>
</gene>
<evidence type="ECO:0000256" key="1">
    <source>
        <dbReference type="SAM" id="Phobius"/>
    </source>
</evidence>
<sequence>MKIVVLRAIPVLGWLYLLAGLLGVLLGRAPRGRWLRALWWADALLSTVGHAAQIPAALSADEPVGRSRVETVVMTQLFGLTWWRTR</sequence>
<organism evidence="2 3">
    <name type="scientific">Nocardia terpenica</name>
    <dbReference type="NCBI Taxonomy" id="455432"/>
    <lineage>
        <taxon>Bacteria</taxon>
        <taxon>Bacillati</taxon>
        <taxon>Actinomycetota</taxon>
        <taxon>Actinomycetes</taxon>
        <taxon>Mycobacteriales</taxon>
        <taxon>Nocardiaceae</taxon>
        <taxon>Nocardia</taxon>
    </lineage>
</organism>
<keyword evidence="1" id="KW-1133">Transmembrane helix</keyword>
<dbReference type="RefSeq" id="WP_067592219.1">
    <property type="nucleotide sequence ID" value="NZ_JABMCZ010000001.1"/>
</dbReference>